<feature type="region of interest" description="Disordered" evidence="2">
    <location>
        <begin position="1569"/>
        <end position="1603"/>
    </location>
</feature>
<feature type="coiled-coil region" evidence="1">
    <location>
        <begin position="1882"/>
        <end position="1909"/>
    </location>
</feature>
<feature type="region of interest" description="Disordered" evidence="2">
    <location>
        <begin position="1"/>
        <end position="51"/>
    </location>
</feature>
<accession>A0A813K035</accession>
<name>A0A813K035_POLGL</name>
<dbReference type="Proteomes" id="UP000626109">
    <property type="component" value="Unassembled WGS sequence"/>
</dbReference>
<gene>
    <name evidence="3" type="ORF">PGLA2088_LOCUS28452</name>
</gene>
<evidence type="ECO:0000256" key="1">
    <source>
        <dbReference type="SAM" id="Coils"/>
    </source>
</evidence>
<feature type="compositionally biased region" description="Basic and acidic residues" evidence="2">
    <location>
        <begin position="819"/>
        <end position="838"/>
    </location>
</feature>
<dbReference type="EMBL" id="CAJNNW010027887">
    <property type="protein sequence ID" value="CAE8693608.1"/>
    <property type="molecule type" value="Genomic_DNA"/>
</dbReference>
<feature type="coiled-coil region" evidence="1">
    <location>
        <begin position="1311"/>
        <end position="1384"/>
    </location>
</feature>
<reference evidence="3" key="1">
    <citation type="submission" date="2021-02" db="EMBL/GenBank/DDBJ databases">
        <authorList>
            <person name="Dougan E. K."/>
            <person name="Rhodes N."/>
            <person name="Thang M."/>
            <person name="Chan C."/>
        </authorList>
    </citation>
    <scope>NUCLEOTIDE SEQUENCE</scope>
</reference>
<feature type="compositionally biased region" description="Polar residues" evidence="2">
    <location>
        <begin position="1586"/>
        <end position="1603"/>
    </location>
</feature>
<comment type="caution">
    <text evidence="3">The sequence shown here is derived from an EMBL/GenBank/DDBJ whole genome shotgun (WGS) entry which is preliminary data.</text>
</comment>
<proteinExistence type="predicted"/>
<protein>
    <submittedName>
        <fullName evidence="3">Uncharacterized protein</fullName>
    </submittedName>
</protein>
<keyword evidence="1" id="KW-0175">Coiled coil</keyword>
<sequence>MQMPRSLPSVTPPRSLPLSGSGVPSKRIPSPSSARERGSLSQEESACPEPQQGFRRWAWTVADDVIALRREFEDFRNTASVLGCSSGTVTDGETDMDVTRTAEQRLSASSSYGGDIGMREAAFVDGPSPSRGPPAAPALSMAGSLTSTARTTELGRLPAMTDEGCTPQRALEFEQAVRRELKDLRFRLENQTAVNGRDDGVELRTSSLFTTRAAESFVENEGGSGDNGLSARPSDKARDSDLQDDAAALSRLQAVEAAVLDLGRELLSLAEVHRKSDYEQQRLAHYQEDLEASLKARMGILEESQHKADSSITRVQSLLSAQTQGTRGLSEDLSCVVEELETRLRAMWQRLDAQDQRLEAVMEARPTGNTMGDRGPHECQPLIEATVSAPQNQNPIAQEPCADPSASPRTGVCGLEARGPEAVEAALRANPRRQRSEAARLFRALAAWAEAVRLGGALEAQPQLGARGGGSTNIVAAMVPSLEQELQHRLACMEQTALLSARCEVLRQREEICSAVHAELQGADQHAQSDRYVNAADVAAIAEGVEECKQQLQVTLPQMSEELGRLQVQFEVGRSEVEQRQHVQLMEHVSQDARLQRELSELSEVVQLQAQQLSQVQGAIEALSSQLSLEEQEQEQVQSNFAQAPPDEAPCDEVTLNSLAQVCDVLRGEWQQAESWSRELYSECGALQAESGRLRSKLSASMQVEETATKAESAEVLSLREEWCELISTRAAWHSGGDKFQHEEHHMAKIGEEEVPKEHESHKVQSEYGFDNAKLQLLSTAVDELRELVLDWHDMGAARKQPHELSQPHLAELTSATEQGKDHAASKAAGKDLSRSLEESQEAPGFGTTPGGVLENAVDRAEVQSSAATEYNDDTENQAVAQSQHLVIAGVIAGGSQCSEHVDFMAEIRELSRGLEDLRAVVLEQNEDTVSKSEAEALSLRLEQLRDVIGEIRSGELVSEDATARAEIRILSGCLEELQAETNGNTCLNTQLLEDAVARAEVQTLAAGFSELREMVIQREANHPVISQGAVRDGKEIAVVGSIDLSLAAKVQELSRGLEDLQVEILEQKVNTVSKAELEALSLRLGQLCEVVKEVPSREVSEDVAARAEIRILSRSLEELQEATRRFGSTGVEVLEDSTVGADVQTLATGLNVLRTSVDALILTCSEQERCSQTGEIKAEAQSTQLRELADAMHLVRAHELALQDVPVKSEVEALSRDVAELREAYRPHPPAIFQGRPATSERHQLMNPTATPPSTPASPSTPATQRRQFETHADRDRLGGMLCQQPGEAPETMTVIRSLSSEVEQQAEHLTAMRTELKVLTIEARQCRNQGVKASTELSQALMSFEEQRSEEAESCEELRGELKQLQLQAQLASATLAGALEEQQGQAAWFRARLSEAATSASSLIPVVPAREIHNQVASLREELSGNQRDVTAGTASHQGRAVASEPAHREPLCEVGEGAPTVEEVLSLHFPTAPWPAPPGFEEKLSLRLRSLSSHAAYQVSLRLLPSNADGLVVEACGPNTALEELQQLPLLEIEVHGCRCGLVWRSFRATSGKIAAARPSVHDARGLVAPSASPSNDRETLATESFGTTTHRSHVQESADQSSLSRRFVWRGTDLEVEDLDLGASAQEDLVLRGVPDATENFHFHQESRQYEAPERQRQDLRLLGQQLADEVRQEQQQWSADWQHMAAEMGVQREEQWSEEWHHMAAEMRVQREEMEAVGAERQLCLMLQQEASAEETAASVALAVQEEALALAEQARQERGELALASRAALEEWRSGLSELRTALAVRSWELDENLSAAPKPSNIEALASREVDMSFELSTFQAMAQTQAEQIARLQGSLVEVRGSLSVELWEARQHLSEELAAQAALSAQLIEGSEAQAAAELEGVRNELAEAVEDSIELRQQLLALCRAKEAEATIAQCSSCGGSSEVPARNATQPSNSNVQLSLSQLLDELQGSVGKRFKEAMGSVGKVKVRVDVLAARQEAAEQNASRGIALLQQAVQALSEQQDLRRKL</sequence>
<feature type="coiled-coil region" evidence="1">
    <location>
        <begin position="613"/>
        <end position="640"/>
    </location>
</feature>
<organism evidence="3 4">
    <name type="scientific">Polarella glacialis</name>
    <name type="common">Dinoflagellate</name>
    <dbReference type="NCBI Taxonomy" id="89957"/>
    <lineage>
        <taxon>Eukaryota</taxon>
        <taxon>Sar</taxon>
        <taxon>Alveolata</taxon>
        <taxon>Dinophyceae</taxon>
        <taxon>Suessiales</taxon>
        <taxon>Suessiaceae</taxon>
        <taxon>Polarella</taxon>
    </lineage>
</organism>
<feature type="region of interest" description="Disordered" evidence="2">
    <location>
        <begin position="817"/>
        <end position="853"/>
    </location>
</feature>
<evidence type="ECO:0000313" key="4">
    <source>
        <dbReference type="Proteomes" id="UP000626109"/>
    </source>
</evidence>
<feature type="region of interest" description="Disordered" evidence="2">
    <location>
        <begin position="216"/>
        <end position="242"/>
    </location>
</feature>
<evidence type="ECO:0000256" key="2">
    <source>
        <dbReference type="SAM" id="MobiDB-lite"/>
    </source>
</evidence>
<evidence type="ECO:0000313" key="3">
    <source>
        <dbReference type="EMBL" id="CAE8693608.1"/>
    </source>
</evidence>
<feature type="region of interest" description="Disordered" evidence="2">
    <location>
        <begin position="1244"/>
        <end position="1269"/>
    </location>
</feature>